<dbReference type="EMBL" id="JMIB01000038">
    <property type="protein sequence ID" value="KDM90067.1"/>
    <property type="molecule type" value="Genomic_DNA"/>
</dbReference>
<keyword evidence="3" id="KW-1185">Reference proteome</keyword>
<organism evidence="2 3">
    <name type="scientific">Photobacterium galatheae</name>
    <dbReference type="NCBI Taxonomy" id="1654360"/>
    <lineage>
        <taxon>Bacteria</taxon>
        <taxon>Pseudomonadati</taxon>
        <taxon>Pseudomonadota</taxon>
        <taxon>Gammaproteobacteria</taxon>
        <taxon>Vibrionales</taxon>
        <taxon>Vibrionaceae</taxon>
        <taxon>Photobacterium</taxon>
    </lineage>
</organism>
<keyword evidence="1" id="KW-0812">Transmembrane</keyword>
<dbReference type="AlphaFoldDB" id="A0A066RQV5"/>
<keyword evidence="1" id="KW-1133">Transmembrane helix</keyword>
<evidence type="ECO:0000313" key="3">
    <source>
        <dbReference type="Proteomes" id="UP000027192"/>
    </source>
</evidence>
<accession>A0A066RQV5</accession>
<reference evidence="2 3" key="1">
    <citation type="submission" date="2014-04" db="EMBL/GenBank/DDBJ databases">
        <title>Draft genome sequence of Photobacterium halotolerans S2753: a solonamide, ngercheumicin and holomycin producer.</title>
        <authorList>
            <person name="Machado H.R."/>
            <person name="Gram L."/>
        </authorList>
    </citation>
    <scope>NUCLEOTIDE SEQUENCE [LARGE SCALE GENOMIC DNA]</scope>
    <source>
        <strain evidence="2 3">S2753</strain>
    </source>
</reference>
<dbReference type="OrthoDB" id="5874305at2"/>
<gene>
    <name evidence="2" type="ORF">EA58_19220</name>
</gene>
<proteinExistence type="predicted"/>
<evidence type="ECO:0000256" key="1">
    <source>
        <dbReference type="SAM" id="Phobius"/>
    </source>
</evidence>
<feature type="transmembrane region" description="Helical" evidence="1">
    <location>
        <begin position="21"/>
        <end position="46"/>
    </location>
</feature>
<name>A0A066RQV5_9GAMM</name>
<protein>
    <recommendedName>
        <fullName evidence="4">Pilus assembly protein TadE</fullName>
    </recommendedName>
</protein>
<evidence type="ECO:0008006" key="4">
    <source>
        <dbReference type="Google" id="ProtNLM"/>
    </source>
</evidence>
<comment type="caution">
    <text evidence="2">The sequence shown here is derived from an EMBL/GenBank/DDBJ whole genome shotgun (WGS) entry which is preliminary data.</text>
</comment>
<keyword evidence="1" id="KW-0472">Membrane</keyword>
<sequence>MSLQTRMRTHRYTPGKQRGAASVEAVFIFGFLVLLIVACSDLLSMLRLQQRLDNLAYNLTQMATMTTFMPNSDAANPFTYYGRYTQQQLKAMTAGNMPDSQYGMSMQWRNLATDEAFDLIQSGNCQPTSDWPALARGIFVRVSVCLTPGEISSGSWVNDWVLGKTLRAGYVQEIQ</sequence>
<evidence type="ECO:0000313" key="2">
    <source>
        <dbReference type="EMBL" id="KDM90067.1"/>
    </source>
</evidence>
<dbReference type="Proteomes" id="UP000027192">
    <property type="component" value="Unassembled WGS sequence"/>
</dbReference>
<dbReference type="STRING" id="1654360.EA58_19220"/>
<dbReference type="RefSeq" id="WP_036756217.1">
    <property type="nucleotide sequence ID" value="NZ_JAGSGC010000008.1"/>
</dbReference>